<evidence type="ECO:0000259" key="18">
    <source>
        <dbReference type="PROSITE" id="PS50868"/>
    </source>
</evidence>
<feature type="domain" description="PHD-type" evidence="15">
    <location>
        <begin position="395"/>
        <end position="450"/>
    </location>
</feature>
<comment type="subcellular location">
    <subcellularLocation>
        <location evidence="1">Nucleus</location>
    </subcellularLocation>
</comment>
<feature type="domain" description="PWWP" evidence="17">
    <location>
        <begin position="220"/>
        <end position="289"/>
    </location>
</feature>
<dbReference type="InterPro" id="IPR000313">
    <property type="entry name" value="PWWP_dom"/>
</dbReference>
<dbReference type="InterPro" id="IPR001965">
    <property type="entry name" value="Znf_PHD"/>
</dbReference>
<dbReference type="CDD" id="cd15495">
    <property type="entry name" value="PHD_ATX3_4_5_like"/>
    <property type="match status" value="1"/>
</dbReference>
<dbReference type="SUPFAM" id="SSF57903">
    <property type="entry name" value="FYVE/PHD zinc finger"/>
    <property type="match status" value="2"/>
</dbReference>
<dbReference type="EMBL" id="JBBWWQ010000009">
    <property type="protein sequence ID" value="KAK8938929.1"/>
    <property type="molecule type" value="Genomic_DNA"/>
</dbReference>
<dbReference type="InterPro" id="IPR001214">
    <property type="entry name" value="SET_dom"/>
</dbReference>
<dbReference type="FunFam" id="3.30.40.10:FF:000464">
    <property type="entry name" value="Histone-lysine N-methyltransferase"/>
    <property type="match status" value="1"/>
</dbReference>
<evidence type="ECO:0000256" key="7">
    <source>
        <dbReference type="ARBA" id="ARBA00022771"/>
    </source>
</evidence>
<dbReference type="PROSITE" id="PS50280">
    <property type="entry name" value="SET"/>
    <property type="match status" value="1"/>
</dbReference>
<evidence type="ECO:0000256" key="13">
    <source>
        <dbReference type="PROSITE-ProRule" id="PRU00146"/>
    </source>
</evidence>
<dbReference type="PANTHER" id="PTHR13793:SF132">
    <property type="entry name" value="HISTONE-LYSINE N-METHYLTRANSFERASE ATX5"/>
    <property type="match status" value="1"/>
</dbReference>
<dbReference type="GO" id="GO:0006357">
    <property type="term" value="P:regulation of transcription by RNA polymerase II"/>
    <property type="evidence" value="ECO:0007669"/>
    <property type="project" value="TreeGrafter"/>
</dbReference>
<keyword evidence="21" id="KW-1185">Reference proteome</keyword>
<keyword evidence="4" id="KW-0949">S-adenosyl-L-methionine</keyword>
<dbReference type="CDD" id="cd10518">
    <property type="entry name" value="SET_SETD1-like"/>
    <property type="match status" value="1"/>
</dbReference>
<dbReference type="InterPro" id="IPR003616">
    <property type="entry name" value="Post-SET_dom"/>
</dbReference>
<dbReference type="Pfam" id="PF00628">
    <property type="entry name" value="PHD"/>
    <property type="match status" value="1"/>
</dbReference>
<dbReference type="PROSITE" id="PS51805">
    <property type="entry name" value="EPHD"/>
    <property type="match status" value="1"/>
</dbReference>
<dbReference type="PANTHER" id="PTHR13793">
    <property type="entry name" value="PHD FINGER PROTEINS"/>
    <property type="match status" value="1"/>
</dbReference>
<keyword evidence="10" id="KW-0539">Nucleus</keyword>
<dbReference type="InterPro" id="IPR042011">
    <property type="entry name" value="ATX3/4/5_PHD"/>
</dbReference>
<evidence type="ECO:0000256" key="10">
    <source>
        <dbReference type="ARBA" id="ARBA00023242"/>
    </source>
</evidence>
<feature type="domain" description="Post-SET" evidence="18">
    <location>
        <begin position="994"/>
        <end position="1010"/>
    </location>
</feature>
<dbReference type="CDD" id="cd20143">
    <property type="entry name" value="PWWP_AtATX3-like"/>
    <property type="match status" value="1"/>
</dbReference>
<keyword evidence="5" id="KW-0479">Metal-binding</keyword>
<evidence type="ECO:0000256" key="12">
    <source>
        <dbReference type="ARBA" id="ARBA00054897"/>
    </source>
</evidence>
<dbReference type="Pfam" id="PF00855">
    <property type="entry name" value="PWWP"/>
    <property type="match status" value="1"/>
</dbReference>
<evidence type="ECO:0000256" key="14">
    <source>
        <dbReference type="SAM" id="MobiDB-lite"/>
    </source>
</evidence>
<feature type="domain" description="PHD-type" evidence="19">
    <location>
        <begin position="636"/>
        <end position="751"/>
    </location>
</feature>
<evidence type="ECO:0000256" key="3">
    <source>
        <dbReference type="ARBA" id="ARBA00022679"/>
    </source>
</evidence>
<keyword evidence="2" id="KW-0489">Methyltransferase</keyword>
<accession>A0AAP0BHZ1</accession>
<keyword evidence="9" id="KW-0156">Chromatin regulator</keyword>
<dbReference type="Gene3D" id="3.30.40.10">
    <property type="entry name" value="Zinc/RING finger domain, C3HC4 (zinc finger)"/>
    <property type="match status" value="3"/>
</dbReference>
<feature type="region of interest" description="Disordered" evidence="14">
    <location>
        <begin position="1"/>
        <end position="32"/>
    </location>
</feature>
<comment type="function">
    <text evidence="12">Histone methyltransferase.</text>
</comment>
<dbReference type="AlphaFoldDB" id="A0AAP0BHZ1"/>
<dbReference type="SUPFAM" id="SSF63748">
    <property type="entry name" value="Tudor/PWWP/MBT"/>
    <property type="match status" value="1"/>
</dbReference>
<protein>
    <submittedName>
        <fullName evidence="20">Histone-lysine N-methyltransferase ATX4</fullName>
    </submittedName>
</protein>
<dbReference type="SMART" id="SM00293">
    <property type="entry name" value="PWWP"/>
    <property type="match status" value="1"/>
</dbReference>
<keyword evidence="6" id="KW-0677">Repeat</keyword>
<keyword evidence="8" id="KW-0862">Zinc</keyword>
<dbReference type="InterPro" id="IPR019787">
    <property type="entry name" value="Znf_PHD-finger"/>
</dbReference>
<dbReference type="SMART" id="SM00249">
    <property type="entry name" value="PHD"/>
    <property type="match status" value="3"/>
</dbReference>
<dbReference type="InterPro" id="IPR046341">
    <property type="entry name" value="SET_dom_sf"/>
</dbReference>
<dbReference type="InterPro" id="IPR025780">
    <property type="entry name" value="Hist-Lys_N-MeTrfase_ATX"/>
</dbReference>
<dbReference type="InterPro" id="IPR013083">
    <property type="entry name" value="Znf_RING/FYVE/PHD"/>
</dbReference>
<evidence type="ECO:0000256" key="8">
    <source>
        <dbReference type="ARBA" id="ARBA00022833"/>
    </source>
</evidence>
<comment type="caution">
    <text evidence="20">The sequence shown here is derived from an EMBL/GenBank/DDBJ whole genome shotgun (WGS) entry which is preliminary data.</text>
</comment>
<evidence type="ECO:0000256" key="6">
    <source>
        <dbReference type="ARBA" id="ARBA00022737"/>
    </source>
</evidence>
<dbReference type="CDD" id="cd15517">
    <property type="entry name" value="PHD_TCF19_like"/>
    <property type="match status" value="1"/>
</dbReference>
<dbReference type="Pfam" id="PF13832">
    <property type="entry name" value="zf-HC5HC2H_2"/>
    <property type="match status" value="1"/>
</dbReference>
<comment type="catalytic activity">
    <reaction evidence="11">
        <text>L-lysyl-[histone] + S-adenosyl-L-methionine = N(6)-methyl-L-lysyl-[histone] + S-adenosyl-L-homocysteine + H(+)</text>
        <dbReference type="Rhea" id="RHEA:10024"/>
        <dbReference type="Rhea" id="RHEA-COMP:9845"/>
        <dbReference type="Rhea" id="RHEA-COMP:9846"/>
        <dbReference type="ChEBI" id="CHEBI:15378"/>
        <dbReference type="ChEBI" id="CHEBI:29969"/>
        <dbReference type="ChEBI" id="CHEBI:57856"/>
        <dbReference type="ChEBI" id="CHEBI:59789"/>
        <dbReference type="ChEBI" id="CHEBI:61929"/>
    </reaction>
</comment>
<evidence type="ECO:0000313" key="20">
    <source>
        <dbReference type="EMBL" id="KAK8938929.1"/>
    </source>
</evidence>
<feature type="domain" description="PHD-type" evidence="15">
    <location>
        <begin position="582"/>
        <end position="633"/>
    </location>
</feature>
<gene>
    <name evidence="20" type="primary">ATX4</name>
    <name evidence="20" type="ORF">KSP39_PZI010994</name>
</gene>
<dbReference type="PROSITE" id="PS51566">
    <property type="entry name" value="SAM_MT43_TRX_MLL"/>
    <property type="match status" value="1"/>
</dbReference>
<organism evidence="20 21">
    <name type="scientific">Platanthera zijinensis</name>
    <dbReference type="NCBI Taxonomy" id="2320716"/>
    <lineage>
        <taxon>Eukaryota</taxon>
        <taxon>Viridiplantae</taxon>
        <taxon>Streptophyta</taxon>
        <taxon>Embryophyta</taxon>
        <taxon>Tracheophyta</taxon>
        <taxon>Spermatophyta</taxon>
        <taxon>Magnoliopsida</taxon>
        <taxon>Liliopsida</taxon>
        <taxon>Asparagales</taxon>
        <taxon>Orchidaceae</taxon>
        <taxon>Orchidoideae</taxon>
        <taxon>Orchideae</taxon>
        <taxon>Orchidinae</taxon>
        <taxon>Platanthera</taxon>
    </lineage>
</organism>
<dbReference type="SUPFAM" id="SSF82199">
    <property type="entry name" value="SET domain"/>
    <property type="match status" value="1"/>
</dbReference>
<dbReference type="GO" id="GO:0008168">
    <property type="term" value="F:methyltransferase activity"/>
    <property type="evidence" value="ECO:0007669"/>
    <property type="project" value="UniProtKB-KW"/>
</dbReference>
<dbReference type="GO" id="GO:0032259">
    <property type="term" value="P:methylation"/>
    <property type="evidence" value="ECO:0007669"/>
    <property type="project" value="UniProtKB-KW"/>
</dbReference>
<evidence type="ECO:0000256" key="11">
    <source>
        <dbReference type="ARBA" id="ARBA00052314"/>
    </source>
</evidence>
<dbReference type="GO" id="GO:0008270">
    <property type="term" value="F:zinc ion binding"/>
    <property type="evidence" value="ECO:0007669"/>
    <property type="project" value="UniProtKB-KW"/>
</dbReference>
<name>A0AAP0BHZ1_9ASPA</name>
<dbReference type="FunFam" id="2.170.270.10:FF:000058">
    <property type="entry name" value="Histone-lysine N-methyltransferase"/>
    <property type="match status" value="1"/>
</dbReference>
<dbReference type="SMART" id="SM00317">
    <property type="entry name" value="SET"/>
    <property type="match status" value="1"/>
</dbReference>
<dbReference type="Gene3D" id="2.170.270.10">
    <property type="entry name" value="SET domain"/>
    <property type="match status" value="1"/>
</dbReference>
<reference evidence="20 21" key="1">
    <citation type="journal article" date="2022" name="Nat. Plants">
        <title>Genomes of leafy and leafless Platanthera orchids illuminate the evolution of mycoheterotrophy.</title>
        <authorList>
            <person name="Li M.H."/>
            <person name="Liu K.W."/>
            <person name="Li Z."/>
            <person name="Lu H.C."/>
            <person name="Ye Q.L."/>
            <person name="Zhang D."/>
            <person name="Wang J.Y."/>
            <person name="Li Y.F."/>
            <person name="Zhong Z.M."/>
            <person name="Liu X."/>
            <person name="Yu X."/>
            <person name="Liu D.K."/>
            <person name="Tu X.D."/>
            <person name="Liu B."/>
            <person name="Hao Y."/>
            <person name="Liao X.Y."/>
            <person name="Jiang Y.T."/>
            <person name="Sun W.H."/>
            <person name="Chen J."/>
            <person name="Chen Y.Q."/>
            <person name="Ai Y."/>
            <person name="Zhai J.W."/>
            <person name="Wu S.S."/>
            <person name="Zhou Z."/>
            <person name="Hsiao Y.Y."/>
            <person name="Wu W.L."/>
            <person name="Chen Y.Y."/>
            <person name="Lin Y.F."/>
            <person name="Hsu J.L."/>
            <person name="Li C.Y."/>
            <person name="Wang Z.W."/>
            <person name="Zhao X."/>
            <person name="Zhong W.Y."/>
            <person name="Ma X.K."/>
            <person name="Ma L."/>
            <person name="Huang J."/>
            <person name="Chen G.Z."/>
            <person name="Huang M.Z."/>
            <person name="Huang L."/>
            <person name="Peng D.H."/>
            <person name="Luo Y.B."/>
            <person name="Zou S.Q."/>
            <person name="Chen S.P."/>
            <person name="Lan S."/>
            <person name="Tsai W.C."/>
            <person name="Van de Peer Y."/>
            <person name="Liu Z.J."/>
        </authorList>
    </citation>
    <scope>NUCLEOTIDE SEQUENCE [LARGE SCALE GENOMIC DNA]</scope>
    <source>
        <strain evidence="20">Lor287</strain>
    </source>
</reference>
<dbReference type="GO" id="GO:0048188">
    <property type="term" value="C:Set1C/COMPASS complex"/>
    <property type="evidence" value="ECO:0007669"/>
    <property type="project" value="UniProtKB-ARBA"/>
</dbReference>
<dbReference type="InterPro" id="IPR050701">
    <property type="entry name" value="Histone_Mod_Regulator"/>
</dbReference>
<keyword evidence="7 13" id="KW-0863">Zinc-finger</keyword>
<dbReference type="InterPro" id="IPR034732">
    <property type="entry name" value="EPHD"/>
</dbReference>
<proteinExistence type="predicted"/>
<evidence type="ECO:0000256" key="1">
    <source>
        <dbReference type="ARBA" id="ARBA00004123"/>
    </source>
</evidence>
<dbReference type="InterPro" id="IPR019786">
    <property type="entry name" value="Zinc_finger_PHD-type_CS"/>
</dbReference>
<feature type="domain" description="SET" evidence="16">
    <location>
        <begin position="868"/>
        <end position="985"/>
    </location>
</feature>
<dbReference type="InterPro" id="IPR011011">
    <property type="entry name" value="Znf_FYVE_PHD"/>
</dbReference>
<evidence type="ECO:0000256" key="2">
    <source>
        <dbReference type="ARBA" id="ARBA00022603"/>
    </source>
</evidence>
<dbReference type="Pfam" id="PF00856">
    <property type="entry name" value="SET"/>
    <property type="match status" value="1"/>
</dbReference>
<evidence type="ECO:0000259" key="16">
    <source>
        <dbReference type="PROSITE" id="PS50280"/>
    </source>
</evidence>
<dbReference type="Proteomes" id="UP001418222">
    <property type="component" value="Unassembled WGS sequence"/>
</dbReference>
<dbReference type="PROSITE" id="PS50868">
    <property type="entry name" value="POST_SET"/>
    <property type="match status" value="1"/>
</dbReference>
<evidence type="ECO:0000256" key="9">
    <source>
        <dbReference type="ARBA" id="ARBA00022853"/>
    </source>
</evidence>
<dbReference type="PROSITE" id="PS50016">
    <property type="entry name" value="ZF_PHD_2"/>
    <property type="match status" value="2"/>
</dbReference>
<dbReference type="PROSITE" id="PS50812">
    <property type="entry name" value="PWWP"/>
    <property type="match status" value="1"/>
</dbReference>
<evidence type="ECO:0000256" key="5">
    <source>
        <dbReference type="ARBA" id="ARBA00022723"/>
    </source>
</evidence>
<evidence type="ECO:0000259" key="17">
    <source>
        <dbReference type="PROSITE" id="PS50812"/>
    </source>
</evidence>
<sequence length="1010" mass="114166">MIFKRDMIRGHMPSPKRCKAEKDGEDDCNGAAGSHWKKQIVDNFISLEILHGVEAPAGLPYIPKKLQRSFCQGGQAGDFSSFLPDETPTPSGRRATVVRTSRGRALALPSRFSESVLIHPCKKEKPNSKGLKAELQYVCKTRDILSCSDESNPLTVTKEEDCRNIIVKKHSASRSTPNSLYEVMQDHSGSFSTPVINETIMPRVRVNRRKDYFFPEDFGLGDLVWAKSGKKYPAWPAIVINPILQAPAMVLNSCIPGALCVMFFGFSGDGKERDYGWVKQGGLFPFMDYLDRFQGQKQLYKSKPVDFQIAIEEAFLADNGFIGTEANNQFIPRSIQETTGSNHDMECQSQIQGEEKPGSRCQSCGLILKSKNAKTMKQTPEHMVCKHCAKLLRSKQYCGICKKIWHHTDGGNWVCCDGCQVWVHAECDKICSNLEDIEKTDYYCPECKPKSNVKSANAKKNISQVRDDKNEQEAQSGEIAVVCFGVDGTYFPGQHMVLCHCGSCKTKKLMLSEWERHTGCRGKKWKSSVKVKSTMMSLGKWLDNYAAQSPNHPMHLSPNLRKEKLLASLQEKYEPVCAHWTTERCAICRWVEDWDYNKIIICNRCQIAVHQECYGAKNIRDFTSWVCRACEKPQHKQECCLCPVKGGALKPTDIEELWVHVTCAWFQPEVAFLSDEKMEPAVGILNVPLQSLAKTCSICKQVHGCCTQCYKCSTYYHAMCASRAGYRMELHCIVKNGKQMRKMVSYCAQHRAPNPDSVLIIQTPLGVFSSRSLIHGNEKESVCKLIQEGTIEDVAMKTLISENSSSARCRIYSKVDSKRKYEENVVHRLMGPRVHPLEEIQQLNVPKDSNSFSSFRERLHDLQLTENIRVCFGKSRIHGWGLFARIDIQEGEMVLEYRGEQVRGSVADLREVRYRLAGKDCYLFKIGEEVVLDATDKGNIARLINHSCMPNCYARIMSVGNDQSRIVLIAKTNVSAGDELTYNYLFDPDEAEDRKVPCLCNAPNCCKFMN</sequence>
<evidence type="ECO:0000313" key="21">
    <source>
        <dbReference type="Proteomes" id="UP001418222"/>
    </source>
</evidence>
<evidence type="ECO:0000256" key="4">
    <source>
        <dbReference type="ARBA" id="ARBA00022691"/>
    </source>
</evidence>
<evidence type="ECO:0000259" key="19">
    <source>
        <dbReference type="PROSITE" id="PS51805"/>
    </source>
</evidence>
<dbReference type="PROSITE" id="PS01359">
    <property type="entry name" value="ZF_PHD_1"/>
    <property type="match status" value="1"/>
</dbReference>
<evidence type="ECO:0000259" key="15">
    <source>
        <dbReference type="PROSITE" id="PS50016"/>
    </source>
</evidence>
<keyword evidence="3" id="KW-0808">Transferase</keyword>
<dbReference type="Gene3D" id="2.30.30.140">
    <property type="match status" value="1"/>
</dbReference>
<dbReference type="GO" id="GO:0006325">
    <property type="term" value="P:chromatin organization"/>
    <property type="evidence" value="ECO:0007669"/>
    <property type="project" value="UniProtKB-KW"/>
</dbReference>
<dbReference type="Pfam" id="PF13831">
    <property type="entry name" value="PHD_2"/>
    <property type="match status" value="1"/>
</dbReference>